<keyword evidence="8" id="KW-1185">Reference proteome</keyword>
<dbReference type="GO" id="GO:0008299">
    <property type="term" value="P:isoprenoid biosynthetic process"/>
    <property type="evidence" value="ECO:0007669"/>
    <property type="project" value="UniProtKB-ARBA"/>
</dbReference>
<keyword evidence="5 6" id="KW-0456">Lyase</keyword>
<sequence length="323" mass="37044">MTLSSKQFILPDLLSGCPIRGGVNPHYEEGAAESRAWINSFNVFTDRKRAFFVLGCNELLVSHVNVLFVFDEISDDQSAKDAFATGNIFLNAMQDPNWDDGSLFARMTKEFRTRFLRLSGTRATARFLKHWETYCACVITEAELRERGEILDVDAFIALRRENSAVRLCFGLIEYAFGTNLPEEVFEDIVFLDIYWAAVDLDIYSYDMEQSKGISGNNIVEVLMANRKMTLQEASDHIGEYCAELMERFMTAQNHLPSWGACVDSEVARFIQGLGCWIKGNLDWSFKTQRYFGTKYLEIKETLCVTLRPREEPEEFNIHSDLE</sequence>
<evidence type="ECO:0000313" key="8">
    <source>
        <dbReference type="Proteomes" id="UP000717328"/>
    </source>
</evidence>
<dbReference type="AlphaFoldDB" id="A0A9P7FQ18"/>
<dbReference type="OrthoDB" id="2861623at2759"/>
<evidence type="ECO:0000256" key="6">
    <source>
        <dbReference type="RuleBase" id="RU366034"/>
    </source>
</evidence>
<evidence type="ECO:0000256" key="2">
    <source>
        <dbReference type="ARBA" id="ARBA00006333"/>
    </source>
</evidence>
<dbReference type="EC" id="4.2.3.-" evidence="6"/>
<gene>
    <name evidence="7" type="ORF">H0H81_009214</name>
</gene>
<dbReference type="GO" id="GO:0010333">
    <property type="term" value="F:terpene synthase activity"/>
    <property type="evidence" value="ECO:0007669"/>
    <property type="project" value="InterPro"/>
</dbReference>
<name>A0A9P7FQ18_9AGAR</name>
<dbReference type="Proteomes" id="UP000717328">
    <property type="component" value="Unassembled WGS sequence"/>
</dbReference>
<protein>
    <recommendedName>
        <fullName evidence="6">Terpene synthase</fullName>
        <ecNumber evidence="6">4.2.3.-</ecNumber>
    </recommendedName>
</protein>
<dbReference type="InterPro" id="IPR008949">
    <property type="entry name" value="Isoprenoid_synthase_dom_sf"/>
</dbReference>
<dbReference type="Gene3D" id="1.10.600.10">
    <property type="entry name" value="Farnesyl Diphosphate Synthase"/>
    <property type="match status" value="1"/>
</dbReference>
<accession>A0A9P7FQ18</accession>
<keyword evidence="4 6" id="KW-0460">Magnesium</keyword>
<comment type="similarity">
    <text evidence="2 6">Belongs to the terpene synthase family.</text>
</comment>
<dbReference type="InterPro" id="IPR034686">
    <property type="entry name" value="Terpene_cyclase-like_2"/>
</dbReference>
<comment type="cofactor">
    <cofactor evidence="1 6">
        <name>Mg(2+)</name>
        <dbReference type="ChEBI" id="CHEBI:18420"/>
    </cofactor>
</comment>
<dbReference type="EMBL" id="JABCKI010005980">
    <property type="protein sequence ID" value="KAG5636068.1"/>
    <property type="molecule type" value="Genomic_DNA"/>
</dbReference>
<evidence type="ECO:0000256" key="3">
    <source>
        <dbReference type="ARBA" id="ARBA00022723"/>
    </source>
</evidence>
<keyword evidence="3 6" id="KW-0479">Metal-binding</keyword>
<evidence type="ECO:0000313" key="7">
    <source>
        <dbReference type="EMBL" id="KAG5636068.1"/>
    </source>
</evidence>
<evidence type="ECO:0000256" key="4">
    <source>
        <dbReference type="ARBA" id="ARBA00022842"/>
    </source>
</evidence>
<comment type="caution">
    <text evidence="7">The sequence shown here is derived from an EMBL/GenBank/DDBJ whole genome shotgun (WGS) entry which is preliminary data.</text>
</comment>
<proteinExistence type="inferred from homology"/>
<dbReference type="GO" id="GO:0046872">
    <property type="term" value="F:metal ion binding"/>
    <property type="evidence" value="ECO:0007669"/>
    <property type="project" value="UniProtKB-KW"/>
</dbReference>
<dbReference type="Pfam" id="PF19086">
    <property type="entry name" value="Terpene_syn_C_2"/>
    <property type="match status" value="1"/>
</dbReference>
<evidence type="ECO:0000256" key="5">
    <source>
        <dbReference type="ARBA" id="ARBA00023239"/>
    </source>
</evidence>
<reference evidence="7" key="2">
    <citation type="submission" date="2021-10" db="EMBL/GenBank/DDBJ databases">
        <title>Phylogenomics reveals ancestral predisposition of the termite-cultivated fungus Termitomyces towards a domesticated lifestyle.</title>
        <authorList>
            <person name="Auxier B."/>
            <person name="Grum-Grzhimaylo A."/>
            <person name="Cardenas M.E."/>
            <person name="Lodge J.D."/>
            <person name="Laessoe T."/>
            <person name="Pedersen O."/>
            <person name="Smith M.E."/>
            <person name="Kuyper T.W."/>
            <person name="Franco-Molano E.A."/>
            <person name="Baroni T.J."/>
            <person name="Aanen D.K."/>
        </authorList>
    </citation>
    <scope>NUCLEOTIDE SEQUENCE</scope>
    <source>
        <strain evidence="7">D49</strain>
    </source>
</reference>
<organism evidence="7 8">
    <name type="scientific">Sphagnurus paluster</name>
    <dbReference type="NCBI Taxonomy" id="117069"/>
    <lineage>
        <taxon>Eukaryota</taxon>
        <taxon>Fungi</taxon>
        <taxon>Dikarya</taxon>
        <taxon>Basidiomycota</taxon>
        <taxon>Agaricomycotina</taxon>
        <taxon>Agaricomycetes</taxon>
        <taxon>Agaricomycetidae</taxon>
        <taxon>Agaricales</taxon>
        <taxon>Tricholomatineae</taxon>
        <taxon>Lyophyllaceae</taxon>
        <taxon>Sphagnurus</taxon>
    </lineage>
</organism>
<dbReference type="SUPFAM" id="SSF48576">
    <property type="entry name" value="Terpenoid synthases"/>
    <property type="match status" value="1"/>
</dbReference>
<reference evidence="7" key="1">
    <citation type="submission" date="2021-02" db="EMBL/GenBank/DDBJ databases">
        <authorList>
            <person name="Nieuwenhuis M."/>
            <person name="Van De Peppel L.J.J."/>
        </authorList>
    </citation>
    <scope>NUCLEOTIDE SEQUENCE</scope>
    <source>
        <strain evidence="7">D49</strain>
    </source>
</reference>
<evidence type="ECO:0000256" key="1">
    <source>
        <dbReference type="ARBA" id="ARBA00001946"/>
    </source>
</evidence>
<dbReference type="PANTHER" id="PTHR35201">
    <property type="entry name" value="TERPENE SYNTHASE"/>
    <property type="match status" value="1"/>
</dbReference>
<dbReference type="PANTHER" id="PTHR35201:SF4">
    <property type="entry name" value="BETA-PINACENE SYNTHASE-RELATED"/>
    <property type="match status" value="1"/>
</dbReference>